<dbReference type="EMBL" id="JAVRHU010000001">
    <property type="protein sequence ID" value="MDT0621149.1"/>
    <property type="molecule type" value="Genomic_DNA"/>
</dbReference>
<evidence type="ECO:0000256" key="1">
    <source>
        <dbReference type="SAM" id="SignalP"/>
    </source>
</evidence>
<dbReference type="Gene3D" id="2.60.40.3140">
    <property type="match status" value="1"/>
</dbReference>
<accession>A0ABU3BG78</accession>
<comment type="caution">
    <text evidence="3">The sequence shown here is derived from an EMBL/GenBank/DDBJ whole genome shotgun (WGS) entry which is preliminary data.</text>
</comment>
<evidence type="ECO:0000259" key="2">
    <source>
        <dbReference type="Pfam" id="PF12969"/>
    </source>
</evidence>
<dbReference type="Gene3D" id="3.10.620.30">
    <property type="match status" value="1"/>
</dbReference>
<evidence type="ECO:0000313" key="3">
    <source>
        <dbReference type="EMBL" id="MDT0621149.1"/>
    </source>
</evidence>
<proteinExistence type="predicted"/>
<dbReference type="Proteomes" id="UP001250662">
    <property type="component" value="Unassembled WGS sequence"/>
</dbReference>
<feature type="signal peptide" evidence="1">
    <location>
        <begin position="1"/>
        <end position="18"/>
    </location>
</feature>
<gene>
    <name evidence="3" type="ORF">RM520_05910</name>
</gene>
<name>A0ABU3BG78_9FLAO</name>
<dbReference type="Pfam" id="PF12969">
    <property type="entry name" value="DUF3857"/>
    <property type="match status" value="1"/>
</dbReference>
<protein>
    <submittedName>
        <fullName evidence="3">DUF3857 domain-containing protein</fullName>
    </submittedName>
</protein>
<dbReference type="Gene3D" id="2.60.120.1130">
    <property type="match status" value="1"/>
</dbReference>
<feature type="domain" description="DUF3857" evidence="2">
    <location>
        <begin position="68"/>
        <end position="217"/>
    </location>
</feature>
<evidence type="ECO:0000313" key="4">
    <source>
        <dbReference type="Proteomes" id="UP001250662"/>
    </source>
</evidence>
<keyword evidence="1" id="KW-0732">Signal</keyword>
<organism evidence="3 4">
    <name type="scientific">Croceitalea vernalis</name>
    <dbReference type="NCBI Taxonomy" id="3075599"/>
    <lineage>
        <taxon>Bacteria</taxon>
        <taxon>Pseudomonadati</taxon>
        <taxon>Bacteroidota</taxon>
        <taxon>Flavobacteriia</taxon>
        <taxon>Flavobacteriales</taxon>
        <taxon>Flavobacteriaceae</taxon>
        <taxon>Croceitalea</taxon>
    </lineage>
</organism>
<dbReference type="InterPro" id="IPR024618">
    <property type="entry name" value="DUF3857"/>
</dbReference>
<sequence>MKLKLLIIAIMVSAITIAQDNKIKFGKVSKEEVLQKEHHLDKDAEAAFLYKKERLFYKYDGTEGFRTVRSAHYRIKVYKKSGLDWGTFEIPLYTSTSGEERIGQVKGYTFNDENGKINEVKLKKDGVFKENVSKYRNKVSISMPNVKEGSVIDLEYSITSDLSGYMDDFQFQYGIPVNHVDISVEIPQYFIFKRYSKGFYPINLKQSRKNRKLTVQYREESDPGRLNGGKRTSELEFFENVYKVSSRNIPALKKVPYTDNINNYRSAITFELASTQFPNSPFKNYSKSWDDVAETIYKYDDFGDELKKQRFFKDDIDALISSQSESAVLKKAIYQHVKDKMNWNEYNGVGCDKGVKKAYEDKIGNVADINLLLTSMLRYAGFKANPVLVSTKTHGIPLFPTTDGFNYVVAAIENSNGSIDLMDATEKMGAINILPSRALNWNGRLIREDGTSMEVSMVNRLVSKKSIFMNAELSDDGSVSGKMRTQNTGQMAFNYRKNHKDESVEDIMDEMESKYVEMEIDELEVKNEKEYSKPVLESCAYVKENQAEIISEKIYFRPALFLALDENPFKLETREYPVDFIYPQVKRIVVNYKLPEGYQIESIPESASYALPDGLGSFQFTFKQNGNQIQFSSNTAINKSLIPPNYYASLKEFYNQMVVKHNEKIVLSKI</sequence>
<dbReference type="RefSeq" id="WP_311387311.1">
    <property type="nucleotide sequence ID" value="NZ_JAVRHU010000001.1"/>
</dbReference>
<feature type="chain" id="PRO_5047336893" evidence="1">
    <location>
        <begin position="19"/>
        <end position="670"/>
    </location>
</feature>
<keyword evidence="4" id="KW-1185">Reference proteome</keyword>
<reference evidence="3 4" key="1">
    <citation type="submission" date="2023-09" db="EMBL/GenBank/DDBJ databases">
        <authorList>
            <person name="Rey-Velasco X."/>
        </authorList>
    </citation>
    <scope>NUCLEOTIDE SEQUENCE [LARGE SCALE GENOMIC DNA]</scope>
    <source>
        <strain evidence="3 4">P007</strain>
    </source>
</reference>